<dbReference type="Gene3D" id="1.10.10.2840">
    <property type="entry name" value="PucR C-terminal helix-turn-helix domain"/>
    <property type="match status" value="1"/>
</dbReference>
<feature type="domain" description="PucR C-terminal helix-turn-helix" evidence="2">
    <location>
        <begin position="320"/>
        <end position="377"/>
    </location>
</feature>
<keyword evidence="4" id="KW-1185">Reference proteome</keyword>
<feature type="region of interest" description="Disordered" evidence="1">
    <location>
        <begin position="384"/>
        <end position="413"/>
    </location>
</feature>
<dbReference type="RefSeq" id="WP_397717399.1">
    <property type="nucleotide sequence ID" value="NZ_JBIRGN010000008.1"/>
</dbReference>
<comment type="caution">
    <text evidence="3">The sequence shown here is derived from an EMBL/GenBank/DDBJ whole genome shotgun (WGS) entry which is preliminary data.</text>
</comment>
<dbReference type="InterPro" id="IPR025736">
    <property type="entry name" value="PucR_C-HTH_dom"/>
</dbReference>
<accession>A0ABW7R0K7</accession>
<protein>
    <submittedName>
        <fullName evidence="3">PucR family transcriptional regulator</fullName>
    </submittedName>
</protein>
<evidence type="ECO:0000313" key="4">
    <source>
        <dbReference type="Proteomes" id="UP001610818"/>
    </source>
</evidence>
<gene>
    <name evidence="3" type="ORF">ACH4F9_37895</name>
</gene>
<reference evidence="3 4" key="1">
    <citation type="submission" date="2024-10" db="EMBL/GenBank/DDBJ databases">
        <title>The Natural Products Discovery Center: Release of the First 8490 Sequenced Strains for Exploring Actinobacteria Biosynthetic Diversity.</title>
        <authorList>
            <person name="Kalkreuter E."/>
            <person name="Kautsar S.A."/>
            <person name="Yang D."/>
            <person name="Bader C.D."/>
            <person name="Teijaro C.N."/>
            <person name="Fluegel L."/>
            <person name="Davis C.M."/>
            <person name="Simpson J.R."/>
            <person name="Lauterbach L."/>
            <person name="Steele A.D."/>
            <person name="Gui C."/>
            <person name="Meng S."/>
            <person name="Li G."/>
            <person name="Viehrig K."/>
            <person name="Ye F."/>
            <person name="Su P."/>
            <person name="Kiefer A.F."/>
            <person name="Nichols A."/>
            <person name="Cepeda A.J."/>
            <person name="Yan W."/>
            <person name="Fan B."/>
            <person name="Jiang Y."/>
            <person name="Adhikari A."/>
            <person name="Zheng C.-J."/>
            <person name="Schuster L."/>
            <person name="Cowan T.M."/>
            <person name="Smanski M.J."/>
            <person name="Chevrette M.G."/>
            <person name="De Carvalho L.P.S."/>
            <person name="Shen B."/>
        </authorList>
    </citation>
    <scope>NUCLEOTIDE SEQUENCE [LARGE SCALE GENOMIC DNA]</scope>
    <source>
        <strain evidence="3 4">NPDC017990</strain>
    </source>
</reference>
<dbReference type="Pfam" id="PF13556">
    <property type="entry name" value="HTH_30"/>
    <property type="match status" value="1"/>
</dbReference>
<dbReference type="PANTHER" id="PTHR33744:SF1">
    <property type="entry name" value="DNA-BINDING TRANSCRIPTIONAL ACTIVATOR ADER"/>
    <property type="match status" value="1"/>
</dbReference>
<sequence>MTIPPQMPRRAPQPAEALLRRIAGELSRDCDELARRITSGLPPASGESPQPTATSKDVLLWLDVLTGAVRPAQVSARFRLLGRQHARLDTRPEDAIMLQQACVAVLRQAVTDRAQALVSAGEQAATIRTFDTVTHRFTGTAITAIAAAYRGARAAPTPAPASAAHNDTLRAVQQLSRHDDADSTSVPLPPHVRAPLHWCLVTSADSPPEADNALQRFRTRLPTALVAVTGRTLIAYTHQRPAPPGEYPPSGLARIDSTPARAVRHAGICAELARSYGQDVVDANDVGPLISAVEQQPDARERFLAACLGPLYTDGQHAHLLETLRAYLTHGLRSAATARSLYIHRHTLAYRLRCIRTLTGLAVDQPLHRLRADLAILLLTAGAPDEPARDRPLGEATHPGASAEHPGASSKES</sequence>
<dbReference type="Proteomes" id="UP001610818">
    <property type="component" value="Unassembled WGS sequence"/>
</dbReference>
<evidence type="ECO:0000313" key="3">
    <source>
        <dbReference type="EMBL" id="MFH8550780.1"/>
    </source>
</evidence>
<evidence type="ECO:0000259" key="2">
    <source>
        <dbReference type="Pfam" id="PF13556"/>
    </source>
</evidence>
<dbReference type="EMBL" id="JBIRGQ010000008">
    <property type="protein sequence ID" value="MFH8550780.1"/>
    <property type="molecule type" value="Genomic_DNA"/>
</dbReference>
<name>A0ABW7R0K7_9ACTN</name>
<proteinExistence type="predicted"/>
<dbReference type="PANTHER" id="PTHR33744">
    <property type="entry name" value="CARBOHYDRATE DIACID REGULATOR"/>
    <property type="match status" value="1"/>
</dbReference>
<dbReference type="InterPro" id="IPR042070">
    <property type="entry name" value="PucR_C-HTH_sf"/>
</dbReference>
<organism evidence="3 4">
    <name type="scientific">Streptomyces longisporoflavus</name>
    <dbReference type="NCBI Taxonomy" id="28044"/>
    <lineage>
        <taxon>Bacteria</taxon>
        <taxon>Bacillati</taxon>
        <taxon>Actinomycetota</taxon>
        <taxon>Actinomycetes</taxon>
        <taxon>Kitasatosporales</taxon>
        <taxon>Streptomycetaceae</taxon>
        <taxon>Streptomyces</taxon>
    </lineage>
</organism>
<evidence type="ECO:0000256" key="1">
    <source>
        <dbReference type="SAM" id="MobiDB-lite"/>
    </source>
</evidence>
<dbReference type="InterPro" id="IPR051448">
    <property type="entry name" value="CdaR-like_regulators"/>
</dbReference>